<accession>A0ACC0BJ37</accession>
<evidence type="ECO:0000313" key="1">
    <source>
        <dbReference type="EMBL" id="KAI5672710.1"/>
    </source>
</evidence>
<reference evidence="2" key="1">
    <citation type="journal article" date="2023" name="Nat. Plants">
        <title>Single-cell RNA sequencing provides a high-resolution roadmap for understanding the multicellular compartmentation of specialized metabolism.</title>
        <authorList>
            <person name="Sun S."/>
            <person name="Shen X."/>
            <person name="Li Y."/>
            <person name="Li Y."/>
            <person name="Wang S."/>
            <person name="Li R."/>
            <person name="Zhang H."/>
            <person name="Shen G."/>
            <person name="Guo B."/>
            <person name="Wei J."/>
            <person name="Xu J."/>
            <person name="St-Pierre B."/>
            <person name="Chen S."/>
            <person name="Sun C."/>
        </authorList>
    </citation>
    <scope>NUCLEOTIDE SEQUENCE [LARGE SCALE GENOMIC DNA]</scope>
</reference>
<dbReference type="EMBL" id="CM044703">
    <property type="protein sequence ID" value="KAI5672710.1"/>
    <property type="molecule type" value="Genomic_DNA"/>
</dbReference>
<evidence type="ECO:0000313" key="2">
    <source>
        <dbReference type="Proteomes" id="UP001060085"/>
    </source>
</evidence>
<organism evidence="1 2">
    <name type="scientific">Catharanthus roseus</name>
    <name type="common">Madagascar periwinkle</name>
    <name type="synonym">Vinca rosea</name>
    <dbReference type="NCBI Taxonomy" id="4058"/>
    <lineage>
        <taxon>Eukaryota</taxon>
        <taxon>Viridiplantae</taxon>
        <taxon>Streptophyta</taxon>
        <taxon>Embryophyta</taxon>
        <taxon>Tracheophyta</taxon>
        <taxon>Spermatophyta</taxon>
        <taxon>Magnoliopsida</taxon>
        <taxon>eudicotyledons</taxon>
        <taxon>Gunneridae</taxon>
        <taxon>Pentapetalae</taxon>
        <taxon>asterids</taxon>
        <taxon>lamiids</taxon>
        <taxon>Gentianales</taxon>
        <taxon>Apocynaceae</taxon>
        <taxon>Rauvolfioideae</taxon>
        <taxon>Vinceae</taxon>
        <taxon>Catharanthinae</taxon>
        <taxon>Catharanthus</taxon>
    </lineage>
</organism>
<sequence>MLGRNHTMEFEEQGEIVGKELSLYHEDSLNSCALILKHEEATLFYHLLSREFFDKVVFKEEGRKSWNFENFVATIPHLNFEAVEFEKHQDYCSVLNAFDYLGKAWKSLQDYEDTLKS</sequence>
<name>A0ACC0BJ37_CATRO</name>
<protein>
    <submittedName>
        <fullName evidence="1">Uncharacterized protein</fullName>
    </submittedName>
</protein>
<keyword evidence="2" id="KW-1185">Reference proteome</keyword>
<proteinExistence type="predicted"/>
<comment type="caution">
    <text evidence="1">The sequence shown here is derived from an EMBL/GenBank/DDBJ whole genome shotgun (WGS) entry which is preliminary data.</text>
</comment>
<dbReference type="Proteomes" id="UP001060085">
    <property type="component" value="Linkage Group LG03"/>
</dbReference>
<gene>
    <name evidence="1" type="ORF">M9H77_13074</name>
</gene>